<dbReference type="RefSeq" id="XP_062640031.1">
    <property type="nucleotide sequence ID" value="XM_062785561.1"/>
</dbReference>
<reference evidence="2" key="2">
    <citation type="submission" date="2023-05" db="EMBL/GenBank/DDBJ databases">
        <authorList>
            <consortium name="Lawrence Berkeley National Laboratory"/>
            <person name="Steindorff A."/>
            <person name="Hensen N."/>
            <person name="Bonometti L."/>
            <person name="Westerberg I."/>
            <person name="Brannstrom I.O."/>
            <person name="Guillou S."/>
            <person name="Cros-Aarteil S."/>
            <person name="Calhoun S."/>
            <person name="Haridas S."/>
            <person name="Kuo A."/>
            <person name="Mondo S."/>
            <person name="Pangilinan J."/>
            <person name="Riley R."/>
            <person name="Labutti K."/>
            <person name="Andreopoulos B."/>
            <person name="Lipzen A."/>
            <person name="Chen C."/>
            <person name="Yanf M."/>
            <person name="Daum C."/>
            <person name="Ng V."/>
            <person name="Clum A."/>
            <person name="Ohm R."/>
            <person name="Martin F."/>
            <person name="Silar P."/>
            <person name="Natvig D."/>
            <person name="Lalanne C."/>
            <person name="Gautier V."/>
            <person name="Ament-Velasquez S.L."/>
            <person name="Kruys A."/>
            <person name="Hutchinson M.I."/>
            <person name="Powell A.J."/>
            <person name="Barry K."/>
            <person name="Miller A.N."/>
            <person name="Grigoriev I.V."/>
            <person name="Debuchy R."/>
            <person name="Gladieux P."/>
            <person name="Thoren M.H."/>
            <person name="Johannesson H."/>
        </authorList>
    </citation>
    <scope>NUCLEOTIDE SEQUENCE</scope>
    <source>
        <strain evidence="2">CBS 141.50</strain>
    </source>
</reference>
<dbReference type="EMBL" id="MU853560">
    <property type="protein sequence ID" value="KAK4146660.1"/>
    <property type="molecule type" value="Genomic_DNA"/>
</dbReference>
<dbReference type="AlphaFoldDB" id="A0AAN6ZP88"/>
<proteinExistence type="predicted"/>
<name>A0AAN6ZP88_9PEZI</name>
<feature type="region of interest" description="Disordered" evidence="1">
    <location>
        <begin position="124"/>
        <end position="153"/>
    </location>
</feature>
<reference evidence="2" key="1">
    <citation type="journal article" date="2023" name="Mol. Phylogenet. Evol.">
        <title>Genome-scale phylogeny and comparative genomics of the fungal order Sordariales.</title>
        <authorList>
            <person name="Hensen N."/>
            <person name="Bonometti L."/>
            <person name="Westerberg I."/>
            <person name="Brannstrom I.O."/>
            <person name="Guillou S."/>
            <person name="Cros-Aarteil S."/>
            <person name="Calhoun S."/>
            <person name="Haridas S."/>
            <person name="Kuo A."/>
            <person name="Mondo S."/>
            <person name="Pangilinan J."/>
            <person name="Riley R."/>
            <person name="LaButti K."/>
            <person name="Andreopoulos B."/>
            <person name="Lipzen A."/>
            <person name="Chen C."/>
            <person name="Yan M."/>
            <person name="Daum C."/>
            <person name="Ng V."/>
            <person name="Clum A."/>
            <person name="Steindorff A."/>
            <person name="Ohm R.A."/>
            <person name="Martin F."/>
            <person name="Silar P."/>
            <person name="Natvig D.O."/>
            <person name="Lalanne C."/>
            <person name="Gautier V."/>
            <person name="Ament-Velasquez S.L."/>
            <person name="Kruys A."/>
            <person name="Hutchinson M.I."/>
            <person name="Powell A.J."/>
            <person name="Barry K."/>
            <person name="Miller A.N."/>
            <person name="Grigoriev I.V."/>
            <person name="Debuchy R."/>
            <person name="Gladieux P."/>
            <person name="Hiltunen Thoren M."/>
            <person name="Johannesson H."/>
        </authorList>
    </citation>
    <scope>NUCLEOTIDE SEQUENCE</scope>
    <source>
        <strain evidence="2">CBS 141.50</strain>
    </source>
</reference>
<dbReference type="GeneID" id="87822174"/>
<organism evidence="2 3">
    <name type="scientific">Dichotomopilus funicola</name>
    <dbReference type="NCBI Taxonomy" id="1934379"/>
    <lineage>
        <taxon>Eukaryota</taxon>
        <taxon>Fungi</taxon>
        <taxon>Dikarya</taxon>
        <taxon>Ascomycota</taxon>
        <taxon>Pezizomycotina</taxon>
        <taxon>Sordariomycetes</taxon>
        <taxon>Sordariomycetidae</taxon>
        <taxon>Sordariales</taxon>
        <taxon>Chaetomiaceae</taxon>
        <taxon>Dichotomopilus</taxon>
    </lineage>
</organism>
<dbReference type="PANTHER" id="PTHR36847:SF1">
    <property type="entry name" value="AMIDOLIGASE ENZYME"/>
    <property type="match status" value="1"/>
</dbReference>
<keyword evidence="3" id="KW-1185">Reference proteome</keyword>
<accession>A0AAN6ZP88</accession>
<protein>
    <submittedName>
        <fullName evidence="2">Amidoligase enzyme-domain-containing protein</fullName>
    </submittedName>
</protein>
<dbReference type="InterPro" id="IPR022025">
    <property type="entry name" value="Amidoligase_2"/>
</dbReference>
<evidence type="ECO:0000313" key="3">
    <source>
        <dbReference type="Proteomes" id="UP001302676"/>
    </source>
</evidence>
<dbReference type="Proteomes" id="UP001302676">
    <property type="component" value="Unassembled WGS sequence"/>
</dbReference>
<gene>
    <name evidence="2" type="ORF">C8A04DRAFT_9646</name>
</gene>
<dbReference type="Pfam" id="PF12224">
    <property type="entry name" value="Amidoligase_2"/>
    <property type="match status" value="1"/>
</dbReference>
<dbReference type="PANTHER" id="PTHR36847">
    <property type="entry name" value="AMIDOLIGASE ENZYME"/>
    <property type="match status" value="1"/>
</dbReference>
<comment type="caution">
    <text evidence="2">The sequence shown here is derived from an EMBL/GenBank/DDBJ whole genome shotgun (WGS) entry which is preliminary data.</text>
</comment>
<sequence length="382" mass="42279">MSSSRGSDQTSLRFGVELELVLRSKHETHDSFASIASELHQHLRNAGISNHIGDIAQKAHTSPKYDDWTIIQDSTLPSKPDKNLFGIELVSPIFHFPHMSLWLPNLHSLWHVLTTHFSVHPTPECSTHIHLSPSPSPSSHSSSNNAADKPTWTLPSTKSLAKSTIHFERALDALVPGHRRTNPYCMSNRRNAAYATLSQSQIFADIDAAKTLEELGERMCSCSRESVHAKNLMMMGDEGEEGEGFEHPHFKWNFTRLIEGTKTVEFRLPPASRGVRDTVAWVVFTVMFAQWAVERGGVVLEADAKGGKVGELGELKRVVVNGARGSGVAREVVGWVEGLFEGVRALPAVRVDLKGVGEGEVDKEAGRMGMEVGRWRELFGYE</sequence>
<evidence type="ECO:0000256" key="1">
    <source>
        <dbReference type="SAM" id="MobiDB-lite"/>
    </source>
</evidence>
<evidence type="ECO:0000313" key="2">
    <source>
        <dbReference type="EMBL" id="KAK4146660.1"/>
    </source>
</evidence>